<organism evidence="2 3">
    <name type="scientific">Rubellimicrobium roseum</name>
    <dbReference type="NCBI Taxonomy" id="687525"/>
    <lineage>
        <taxon>Bacteria</taxon>
        <taxon>Pseudomonadati</taxon>
        <taxon>Pseudomonadota</taxon>
        <taxon>Alphaproteobacteria</taxon>
        <taxon>Rhodobacterales</taxon>
        <taxon>Roseobacteraceae</taxon>
        <taxon>Rubellimicrobium</taxon>
    </lineage>
</organism>
<comment type="caution">
    <text evidence="2">The sequence shown here is derived from an EMBL/GenBank/DDBJ whole genome shotgun (WGS) entry which is preliminary data.</text>
</comment>
<feature type="chain" id="PRO_5022886502" description="Tat pathway signal sequence domain protein" evidence="1">
    <location>
        <begin position="24"/>
        <end position="150"/>
    </location>
</feature>
<accession>A0A5C4NAH2</accession>
<feature type="signal peptide" evidence="1">
    <location>
        <begin position="1"/>
        <end position="23"/>
    </location>
</feature>
<dbReference type="AlphaFoldDB" id="A0A5C4NAH2"/>
<reference evidence="2 3" key="1">
    <citation type="submission" date="2019-06" db="EMBL/GenBank/DDBJ databases">
        <authorList>
            <person name="Jiang L."/>
        </authorList>
    </citation>
    <scope>NUCLEOTIDE SEQUENCE [LARGE SCALE GENOMIC DNA]</scope>
    <source>
        <strain evidence="2 3">YIM 48858</strain>
    </source>
</reference>
<evidence type="ECO:0000313" key="3">
    <source>
        <dbReference type="Proteomes" id="UP000305709"/>
    </source>
</evidence>
<evidence type="ECO:0000256" key="1">
    <source>
        <dbReference type="SAM" id="SignalP"/>
    </source>
</evidence>
<gene>
    <name evidence="2" type="ORF">FHG71_22025</name>
</gene>
<evidence type="ECO:0008006" key="4">
    <source>
        <dbReference type="Google" id="ProtNLM"/>
    </source>
</evidence>
<evidence type="ECO:0000313" key="2">
    <source>
        <dbReference type="EMBL" id="TNC60474.1"/>
    </source>
</evidence>
<protein>
    <recommendedName>
        <fullName evidence="4">Tat pathway signal sequence domain protein</fullName>
    </recommendedName>
</protein>
<dbReference type="EMBL" id="VDFV01000079">
    <property type="protein sequence ID" value="TNC60474.1"/>
    <property type="molecule type" value="Genomic_DNA"/>
</dbReference>
<dbReference type="RefSeq" id="WP_139083857.1">
    <property type="nucleotide sequence ID" value="NZ_VDFV01000079.1"/>
</dbReference>
<sequence>MNPYLPTWLLVGAMSLAPGSVLAQDQGAQANGPVAGALELELNDAMAVDGGCRLTFLVENGVGGDLSALSLETAMMNIEGRVAQVTLFDFGDLSAGRPRVRQFDLSELACEDLGTVLINGVTACEGTGIEPGACQSALTLSSRVVIDLAG</sequence>
<keyword evidence="1" id="KW-0732">Signal</keyword>
<name>A0A5C4NAH2_9RHOB</name>
<proteinExistence type="predicted"/>
<dbReference type="Proteomes" id="UP000305709">
    <property type="component" value="Unassembled WGS sequence"/>
</dbReference>
<dbReference type="OrthoDB" id="7707524at2"/>
<keyword evidence="3" id="KW-1185">Reference proteome</keyword>